<dbReference type="GO" id="GO:0016491">
    <property type="term" value="F:oxidoreductase activity"/>
    <property type="evidence" value="ECO:0007669"/>
    <property type="project" value="UniProtKB-KW"/>
</dbReference>
<keyword evidence="7" id="KW-0560">Oxidoreductase</keyword>
<evidence type="ECO:0000256" key="4">
    <source>
        <dbReference type="ARBA" id="ARBA00022630"/>
    </source>
</evidence>
<evidence type="ECO:0000256" key="7">
    <source>
        <dbReference type="ARBA" id="ARBA00023002"/>
    </source>
</evidence>
<evidence type="ECO:0000256" key="2">
    <source>
        <dbReference type="ARBA" id="ARBA00004924"/>
    </source>
</evidence>
<evidence type="ECO:0000313" key="8">
    <source>
        <dbReference type="EMBL" id="MBC9247577.1"/>
    </source>
</evidence>
<evidence type="ECO:0000256" key="5">
    <source>
        <dbReference type="ARBA" id="ARBA00022827"/>
    </source>
</evidence>
<protein>
    <submittedName>
        <fullName evidence="8">Lysine N(6)-hydroxylase/L-ornithine N(5)-oxygenase family protein</fullName>
    </submittedName>
</protein>
<organism evidence="8 9">
    <name type="scientific">Paracoccus amoyensis</name>
    <dbReference type="NCBI Taxonomy" id="2760093"/>
    <lineage>
        <taxon>Bacteria</taxon>
        <taxon>Pseudomonadati</taxon>
        <taxon>Pseudomonadota</taxon>
        <taxon>Alphaproteobacteria</taxon>
        <taxon>Rhodobacterales</taxon>
        <taxon>Paracoccaceae</taxon>
        <taxon>Paracoccus</taxon>
    </lineage>
</organism>
<proteinExistence type="inferred from homology"/>
<dbReference type="AlphaFoldDB" id="A0A926GFZ1"/>
<comment type="pathway">
    <text evidence="2">Siderophore biosynthesis.</text>
</comment>
<evidence type="ECO:0000256" key="1">
    <source>
        <dbReference type="ARBA" id="ARBA00001974"/>
    </source>
</evidence>
<dbReference type="EMBL" id="JACOQL010000004">
    <property type="protein sequence ID" value="MBC9247577.1"/>
    <property type="molecule type" value="Genomic_DNA"/>
</dbReference>
<comment type="cofactor">
    <cofactor evidence="1">
        <name>FAD</name>
        <dbReference type="ChEBI" id="CHEBI:57692"/>
    </cofactor>
</comment>
<comment type="similarity">
    <text evidence="3">Belongs to the lysine N(6)-hydroxylase/L-ornithine N(5)-oxygenase family.</text>
</comment>
<evidence type="ECO:0000256" key="3">
    <source>
        <dbReference type="ARBA" id="ARBA00007588"/>
    </source>
</evidence>
<dbReference type="GO" id="GO:0006879">
    <property type="term" value="P:intracellular iron ion homeostasis"/>
    <property type="evidence" value="ECO:0007669"/>
    <property type="project" value="TreeGrafter"/>
</dbReference>
<evidence type="ECO:0000313" key="9">
    <source>
        <dbReference type="Proteomes" id="UP000608594"/>
    </source>
</evidence>
<keyword evidence="6" id="KW-0521">NADP</keyword>
<dbReference type="PANTHER" id="PTHR42802:SF1">
    <property type="entry name" value="L-ORNITHINE N(5)-MONOOXYGENASE"/>
    <property type="match status" value="1"/>
</dbReference>
<dbReference type="PANTHER" id="PTHR42802">
    <property type="entry name" value="MONOOXYGENASE"/>
    <property type="match status" value="1"/>
</dbReference>
<sequence length="425" mass="47148">MTEATSDVFDLIGIGFGPSNLALAIALQERGHNMRAAFLEARPQFAWHPDMMIAGSDMQVSFMKDLVSLRNPRSAYSFVSYLHDKGRLSRFINRKTFFPSREEFNDYLGWVAAQLPVCHYDSRVTAIDPVGRGDHITELAVTSESSNGQSRIYRTRSLVLAPGGQPHWPEIFRPVQGTSQVIHAQDYLSATTARIKPGMRVAVIGGGQSAAEIFTDLAQRPQIAGVQLILRGRALMPSDDTPFVNEVFDPGQTEIFHAKPEADRQRMLQNLAATNYAVVDGDLIEQIYEMLYEQDVRGEDRLLLTAETQIQAVAATDQSVTLNMTGPQGAVAADFDLVILATGYRRDLDDAMLKSLTPWRKGPPDRNYRLPMADHFEPAIFVQGFSEATHGLSDTLLSVLPFRSEEIALALEAFHNRHMNAVAAE</sequence>
<dbReference type="Pfam" id="PF13434">
    <property type="entry name" value="Lys_Orn_oxgnase"/>
    <property type="match status" value="1"/>
</dbReference>
<keyword evidence="4" id="KW-0285">Flavoprotein</keyword>
<keyword evidence="5" id="KW-0274">FAD</keyword>
<gene>
    <name evidence="8" type="ORF">H4P12_12880</name>
</gene>
<dbReference type="Proteomes" id="UP000608594">
    <property type="component" value="Unassembled WGS sequence"/>
</dbReference>
<dbReference type="Gene3D" id="3.50.50.60">
    <property type="entry name" value="FAD/NAD(P)-binding domain"/>
    <property type="match status" value="1"/>
</dbReference>
<reference evidence="8" key="1">
    <citation type="submission" date="2020-08" db="EMBL/GenBank/DDBJ databases">
        <title>Paracoccus amoyensis sp. nov., isolated from the surface seawater at coast of Xiamen, Fujian.</title>
        <authorList>
            <person name="Lyu L."/>
        </authorList>
    </citation>
    <scope>NUCLEOTIDE SEQUENCE</scope>
    <source>
        <strain evidence="8">11-3</strain>
    </source>
</reference>
<dbReference type="RefSeq" id="WP_187794077.1">
    <property type="nucleotide sequence ID" value="NZ_JACOQL010000004.1"/>
</dbReference>
<name>A0A926GFZ1_9RHOB</name>
<dbReference type="SUPFAM" id="SSF51905">
    <property type="entry name" value="FAD/NAD(P)-binding domain"/>
    <property type="match status" value="1"/>
</dbReference>
<dbReference type="InterPro" id="IPR036188">
    <property type="entry name" value="FAD/NAD-bd_sf"/>
</dbReference>
<dbReference type="PRINTS" id="PR00368">
    <property type="entry name" value="FADPNR"/>
</dbReference>
<evidence type="ECO:0000256" key="6">
    <source>
        <dbReference type="ARBA" id="ARBA00022857"/>
    </source>
</evidence>
<keyword evidence="9" id="KW-1185">Reference proteome</keyword>
<comment type="caution">
    <text evidence="8">The sequence shown here is derived from an EMBL/GenBank/DDBJ whole genome shotgun (WGS) entry which is preliminary data.</text>
</comment>
<accession>A0A926GFZ1</accession>
<dbReference type="InterPro" id="IPR025700">
    <property type="entry name" value="Lys/Orn_oxygenase"/>
</dbReference>